<dbReference type="Gene3D" id="3.40.50.1240">
    <property type="entry name" value="Phosphoglycerate mutase-like"/>
    <property type="match status" value="1"/>
</dbReference>
<reference evidence="1 2" key="1">
    <citation type="journal article" date="2015" name="Genome Announc.">
        <title>Expanding the biotechnology potential of lactobacilli through comparative genomics of 213 strains and associated genera.</title>
        <authorList>
            <person name="Sun Z."/>
            <person name="Harris H.M."/>
            <person name="McCann A."/>
            <person name="Guo C."/>
            <person name="Argimon S."/>
            <person name="Zhang W."/>
            <person name="Yang X."/>
            <person name="Jeffery I.B."/>
            <person name="Cooney J.C."/>
            <person name="Kagawa T.F."/>
            <person name="Liu W."/>
            <person name="Song Y."/>
            <person name="Salvetti E."/>
            <person name="Wrobel A."/>
            <person name="Rasinkangas P."/>
            <person name="Parkhill J."/>
            <person name="Rea M.C."/>
            <person name="O'Sullivan O."/>
            <person name="Ritari J."/>
            <person name="Douillard F.P."/>
            <person name="Paul Ross R."/>
            <person name="Yang R."/>
            <person name="Briner A.E."/>
            <person name="Felis G.E."/>
            <person name="de Vos W.M."/>
            <person name="Barrangou R."/>
            <person name="Klaenhammer T.R."/>
            <person name="Caufield P.W."/>
            <person name="Cui Y."/>
            <person name="Zhang H."/>
            <person name="O'Toole P.W."/>
        </authorList>
    </citation>
    <scope>NUCLEOTIDE SEQUENCE [LARGE SCALE GENOMIC DNA]</scope>
    <source>
        <strain evidence="1 2">DSM 19519</strain>
    </source>
</reference>
<sequence>MKYVYFVRHSIRDFTIKEDREAPLTEEGVKLANGLTLFFLNKNISNIYTSPYLRAVQTIEPTANLLKINMVLEDNLRERTVGNWVDNFSDFALNQWNNFDFKLDNGESLNEVQQRMVTIYNKIFKKEKGNIIISGHGTSLATLFNSILGDNFGFKEFTRMNMPDVYCAKYEDDVLIDFKNPLKF</sequence>
<organism evidence="1 2">
    <name type="scientific">Liquorilactobacillus hordei DSM 19519</name>
    <dbReference type="NCBI Taxonomy" id="1423759"/>
    <lineage>
        <taxon>Bacteria</taxon>
        <taxon>Bacillati</taxon>
        <taxon>Bacillota</taxon>
        <taxon>Bacilli</taxon>
        <taxon>Lactobacillales</taxon>
        <taxon>Lactobacillaceae</taxon>
        <taxon>Liquorilactobacillus</taxon>
    </lineage>
</organism>
<dbReference type="InterPro" id="IPR050275">
    <property type="entry name" value="PGM_Phosphatase"/>
</dbReference>
<dbReference type="CDD" id="cd07067">
    <property type="entry name" value="HP_PGM_like"/>
    <property type="match status" value="1"/>
</dbReference>
<protein>
    <submittedName>
        <fullName evidence="1">Phosphoglycerate mutase family 2 protein</fullName>
    </submittedName>
</protein>
<dbReference type="InterPro" id="IPR029033">
    <property type="entry name" value="His_PPase_superfam"/>
</dbReference>
<gene>
    <name evidence="1" type="ORF">FC92_GL001960</name>
</gene>
<name>A0A0R1MJ59_9LACO</name>
<dbReference type="RefSeq" id="WP_057870399.1">
    <property type="nucleotide sequence ID" value="NZ_AZDX01000066.1"/>
</dbReference>
<dbReference type="EMBL" id="AZDX01000066">
    <property type="protein sequence ID" value="KRL03864.1"/>
    <property type="molecule type" value="Genomic_DNA"/>
</dbReference>
<dbReference type="STRING" id="1423759.FC92_GL001960"/>
<comment type="caution">
    <text evidence="1">The sequence shown here is derived from an EMBL/GenBank/DDBJ whole genome shotgun (WGS) entry which is preliminary data.</text>
</comment>
<dbReference type="Proteomes" id="UP000051448">
    <property type="component" value="Unassembled WGS sequence"/>
</dbReference>
<dbReference type="PANTHER" id="PTHR48100">
    <property type="entry name" value="BROAD-SPECIFICITY PHOSPHATASE YOR283W-RELATED"/>
    <property type="match status" value="1"/>
</dbReference>
<evidence type="ECO:0000313" key="1">
    <source>
        <dbReference type="EMBL" id="KRL03864.1"/>
    </source>
</evidence>
<dbReference type="SUPFAM" id="SSF53254">
    <property type="entry name" value="Phosphoglycerate mutase-like"/>
    <property type="match status" value="1"/>
</dbReference>
<dbReference type="OrthoDB" id="2185101at2"/>
<accession>A0A0R1MJ59</accession>
<dbReference type="InterPro" id="IPR013078">
    <property type="entry name" value="His_Pase_superF_clade-1"/>
</dbReference>
<dbReference type="GO" id="GO:0016791">
    <property type="term" value="F:phosphatase activity"/>
    <property type="evidence" value="ECO:0007669"/>
    <property type="project" value="TreeGrafter"/>
</dbReference>
<proteinExistence type="predicted"/>
<evidence type="ECO:0000313" key="2">
    <source>
        <dbReference type="Proteomes" id="UP000051448"/>
    </source>
</evidence>
<dbReference type="PATRIC" id="fig|1423759.3.peg.2051"/>
<dbReference type="PANTHER" id="PTHR48100:SF1">
    <property type="entry name" value="HISTIDINE PHOSPHATASE FAMILY PROTEIN-RELATED"/>
    <property type="match status" value="1"/>
</dbReference>
<dbReference type="AlphaFoldDB" id="A0A0R1MJ59"/>
<dbReference type="Pfam" id="PF00300">
    <property type="entry name" value="His_Phos_1"/>
    <property type="match status" value="1"/>
</dbReference>
<keyword evidence="2" id="KW-1185">Reference proteome</keyword>
<dbReference type="GO" id="GO:0005737">
    <property type="term" value="C:cytoplasm"/>
    <property type="evidence" value="ECO:0007669"/>
    <property type="project" value="TreeGrafter"/>
</dbReference>